<evidence type="ECO:0000256" key="2">
    <source>
        <dbReference type="SAM" id="Phobius"/>
    </source>
</evidence>
<dbReference type="AlphaFoldDB" id="A0A7S4S0X0"/>
<feature type="chain" id="PRO_5031153042" evidence="3">
    <location>
        <begin position="19"/>
        <end position="352"/>
    </location>
</feature>
<keyword evidence="3" id="KW-0732">Signal</keyword>
<feature type="compositionally biased region" description="Low complexity" evidence="1">
    <location>
        <begin position="332"/>
        <end position="346"/>
    </location>
</feature>
<name>A0A7S4S0X0_9DINO</name>
<organism evidence="4">
    <name type="scientific">Alexandrium monilatum</name>
    <dbReference type="NCBI Taxonomy" id="311494"/>
    <lineage>
        <taxon>Eukaryota</taxon>
        <taxon>Sar</taxon>
        <taxon>Alveolata</taxon>
        <taxon>Dinophyceae</taxon>
        <taxon>Gonyaulacales</taxon>
        <taxon>Pyrocystaceae</taxon>
        <taxon>Alexandrium</taxon>
    </lineage>
</organism>
<accession>A0A7S4S0X0</accession>
<evidence type="ECO:0000313" key="4">
    <source>
        <dbReference type="EMBL" id="CAE4631015.1"/>
    </source>
</evidence>
<dbReference type="PROSITE" id="PS51257">
    <property type="entry name" value="PROKAR_LIPOPROTEIN"/>
    <property type="match status" value="1"/>
</dbReference>
<sequence>MSAAFRALLGLVLACACAEPELAPAEEGVQAVESQPREQDGHLVLQNALASTDVKGLQVLLDRGVATSCCGRWRDPAAAQLQRRIAAVLGVSERRLSDVHLANSTMWVRAGAESSLWGAVAVLYLDSPSDLGVSFEQEDGKHVSVVASEGTALVAPDMEQLLHEAPRRVAWLRVRREGVPDRSFFEFYFASSIRRSFVAPHDTAPQRKFFRAHTRDAAYWHGFFWSFVGMFCTVFACLPLAWWGVQFAEQWLASRTDEERPGGVPLQQAGGKAGRPTPRALDATAELLDAPPRRPITPKLPTLLPLVGGRARPPCGFGAEKLAYGREPPRPSASLAGKLAGAQAGARSPCWA</sequence>
<keyword evidence="2" id="KW-0472">Membrane</keyword>
<feature type="signal peptide" evidence="3">
    <location>
        <begin position="1"/>
        <end position="18"/>
    </location>
</feature>
<reference evidence="4" key="1">
    <citation type="submission" date="2021-01" db="EMBL/GenBank/DDBJ databases">
        <authorList>
            <person name="Corre E."/>
            <person name="Pelletier E."/>
            <person name="Niang G."/>
            <person name="Scheremetjew M."/>
            <person name="Finn R."/>
            <person name="Kale V."/>
            <person name="Holt S."/>
            <person name="Cochrane G."/>
            <person name="Meng A."/>
            <person name="Brown T."/>
            <person name="Cohen L."/>
        </authorList>
    </citation>
    <scope>NUCLEOTIDE SEQUENCE</scope>
    <source>
        <strain evidence="4">CCMP3105</strain>
    </source>
</reference>
<feature type="transmembrane region" description="Helical" evidence="2">
    <location>
        <begin position="223"/>
        <end position="245"/>
    </location>
</feature>
<evidence type="ECO:0000256" key="1">
    <source>
        <dbReference type="SAM" id="MobiDB-lite"/>
    </source>
</evidence>
<proteinExistence type="predicted"/>
<feature type="region of interest" description="Disordered" evidence="1">
    <location>
        <begin position="328"/>
        <end position="352"/>
    </location>
</feature>
<gene>
    <name evidence="4" type="ORF">AMON00008_LOCUS43367</name>
</gene>
<dbReference type="EMBL" id="HBNR01061566">
    <property type="protein sequence ID" value="CAE4631015.1"/>
    <property type="molecule type" value="Transcribed_RNA"/>
</dbReference>
<protein>
    <submittedName>
        <fullName evidence="4">Uncharacterized protein</fullName>
    </submittedName>
</protein>
<evidence type="ECO:0000256" key="3">
    <source>
        <dbReference type="SAM" id="SignalP"/>
    </source>
</evidence>
<keyword evidence="2" id="KW-0812">Transmembrane</keyword>
<keyword evidence="2" id="KW-1133">Transmembrane helix</keyword>